<evidence type="ECO:0000313" key="1">
    <source>
        <dbReference type="EMBL" id="EFK95368.1"/>
    </source>
</evidence>
<sequence length="155" mass="17220">MSTKFEDNVTPICADWLNVVDQLVYEVFDEATTAEEARTAIDVPAEAPKDGLGYARRDGAWVPMYSLPELQILTMYLGAFASPPTTGFNGQPLVIGMMFYDTTYQSGRVFTGTQWIFFTDAGVGCRSRTSSPTGGRWLSRRPLTAPWRCSRCRAP</sequence>
<dbReference type="EMBL" id="ADZX01000793">
    <property type="protein sequence ID" value="EFK95368.1"/>
    <property type="molecule type" value="Genomic_DNA"/>
</dbReference>
<dbReference type="AlphaFoldDB" id="D9PM47"/>
<feature type="non-terminal residue" evidence="1">
    <location>
        <position position="155"/>
    </location>
</feature>
<organism evidence="1">
    <name type="scientific">sediment metagenome</name>
    <dbReference type="NCBI Taxonomy" id="749907"/>
    <lineage>
        <taxon>unclassified sequences</taxon>
        <taxon>metagenomes</taxon>
        <taxon>ecological metagenomes</taxon>
    </lineage>
</organism>
<protein>
    <submittedName>
        <fullName evidence="1">Uncharacterized protein</fullName>
    </submittedName>
</protein>
<proteinExistence type="predicted"/>
<gene>
    <name evidence="1" type="ORF">LDC_2625</name>
</gene>
<dbReference type="Gene3D" id="1.20.5.320">
    <property type="entry name" value="6-Phosphogluconate Dehydrogenase, domain 3"/>
    <property type="match status" value="1"/>
</dbReference>
<comment type="caution">
    <text evidence="1">The sequence shown here is derived from an EMBL/GenBank/DDBJ whole genome shotgun (WGS) entry which is preliminary data.</text>
</comment>
<name>D9PM47_9ZZZZ</name>
<reference evidence="1" key="1">
    <citation type="submission" date="2010-07" db="EMBL/GenBank/DDBJ databases">
        <authorList>
            <consortium name="CONSOLIDER consortium CSD2007-00005"/>
            <person name="Guazzaroni M.-E."/>
            <person name="Richter M."/>
            <person name="Garcia-Salamanca A."/>
            <person name="Yarza P."/>
            <person name="Ferrer M."/>
        </authorList>
    </citation>
    <scope>NUCLEOTIDE SEQUENCE</scope>
</reference>
<accession>D9PM47</accession>
<reference evidence="1" key="2">
    <citation type="journal article" date="2011" name="Microb. Ecol.">
        <title>Taxonomic and Functional Metagenomic Profiling of the Microbial Community in the Anoxic Sediment of a Sub-saline Shallow Lake (Laguna de Carrizo, Central Spain).</title>
        <authorList>
            <person name="Ferrer M."/>
            <person name="Guazzaroni M.E."/>
            <person name="Richter M."/>
            <person name="Garcia-Salamanca A."/>
            <person name="Yarza P."/>
            <person name="Suarez-Suarez A."/>
            <person name="Solano J."/>
            <person name="Alcaide M."/>
            <person name="van Dillewijn P."/>
            <person name="Molina-Henares M.A."/>
            <person name="Lopez-Cortes N."/>
            <person name="Al-Ramahi Y."/>
            <person name="Guerrero C."/>
            <person name="Acosta A."/>
            <person name="de Eugenio L.I."/>
            <person name="Martinez V."/>
            <person name="Marques S."/>
            <person name="Rojo F."/>
            <person name="Santero E."/>
            <person name="Genilloud O."/>
            <person name="Perez-Perez J."/>
            <person name="Rossello-Mora R."/>
            <person name="Ramos J.L."/>
        </authorList>
    </citation>
    <scope>NUCLEOTIDE SEQUENCE</scope>
</reference>